<dbReference type="AlphaFoldDB" id="A0A1M5VC28"/>
<dbReference type="CDD" id="cd03293">
    <property type="entry name" value="ABC_NrtD_SsuB_transporters"/>
    <property type="match status" value="1"/>
</dbReference>
<accession>A0A1M5VC28</accession>
<name>A0A1M5VC28_9BURK</name>
<dbReference type="Pfam" id="PF00005">
    <property type="entry name" value="ABC_tran"/>
    <property type="match status" value="1"/>
</dbReference>
<evidence type="ECO:0000256" key="1">
    <source>
        <dbReference type="ARBA" id="ARBA00005417"/>
    </source>
</evidence>
<dbReference type="PROSITE" id="PS50893">
    <property type="entry name" value="ABC_TRANSPORTER_2"/>
    <property type="match status" value="1"/>
</dbReference>
<dbReference type="InterPro" id="IPR003593">
    <property type="entry name" value="AAA+_ATPase"/>
</dbReference>
<dbReference type="InterPro" id="IPR050166">
    <property type="entry name" value="ABC_transporter_ATP-bind"/>
</dbReference>
<keyword evidence="3" id="KW-0472">Membrane</keyword>
<gene>
    <name evidence="7" type="ORF">SAMN04488135_104324</name>
</gene>
<protein>
    <submittedName>
        <fullName evidence="7">NitT/TauT family transport system ATP-binding protein</fullName>
    </submittedName>
</protein>
<evidence type="ECO:0000313" key="7">
    <source>
        <dbReference type="EMBL" id="SHH72751.1"/>
    </source>
</evidence>
<dbReference type="OrthoDB" id="9783039at2"/>
<dbReference type="RefSeq" id="WP_073102986.1">
    <property type="nucleotide sequence ID" value="NZ_FQXE01000004.1"/>
</dbReference>
<keyword evidence="3" id="KW-1003">Cell membrane</keyword>
<keyword evidence="8" id="KW-1185">Reference proteome</keyword>
<dbReference type="Proteomes" id="UP000184226">
    <property type="component" value="Unassembled WGS sequence"/>
</dbReference>
<dbReference type="Gene3D" id="3.40.50.300">
    <property type="entry name" value="P-loop containing nucleotide triphosphate hydrolases"/>
    <property type="match status" value="1"/>
</dbReference>
<dbReference type="PANTHER" id="PTHR42788:SF13">
    <property type="entry name" value="ALIPHATIC SULFONATES IMPORT ATP-BINDING PROTEIN SSUB"/>
    <property type="match status" value="1"/>
</dbReference>
<keyword evidence="5 7" id="KW-0067">ATP-binding</keyword>
<dbReference type="GO" id="GO:0005524">
    <property type="term" value="F:ATP binding"/>
    <property type="evidence" value="ECO:0007669"/>
    <property type="project" value="UniProtKB-KW"/>
</dbReference>
<dbReference type="SMART" id="SM00382">
    <property type="entry name" value="AAA"/>
    <property type="match status" value="1"/>
</dbReference>
<evidence type="ECO:0000256" key="5">
    <source>
        <dbReference type="ARBA" id="ARBA00022840"/>
    </source>
</evidence>
<dbReference type="InterPro" id="IPR027417">
    <property type="entry name" value="P-loop_NTPase"/>
</dbReference>
<evidence type="ECO:0000256" key="2">
    <source>
        <dbReference type="ARBA" id="ARBA00022448"/>
    </source>
</evidence>
<evidence type="ECO:0000259" key="6">
    <source>
        <dbReference type="PROSITE" id="PS50893"/>
    </source>
</evidence>
<dbReference type="SUPFAM" id="SSF52540">
    <property type="entry name" value="P-loop containing nucleoside triphosphate hydrolases"/>
    <property type="match status" value="1"/>
</dbReference>
<dbReference type="InterPro" id="IPR003439">
    <property type="entry name" value="ABC_transporter-like_ATP-bd"/>
</dbReference>
<dbReference type="EMBL" id="FQXE01000004">
    <property type="protein sequence ID" value="SHH72751.1"/>
    <property type="molecule type" value="Genomic_DNA"/>
</dbReference>
<evidence type="ECO:0000256" key="3">
    <source>
        <dbReference type="ARBA" id="ARBA00022475"/>
    </source>
</evidence>
<organism evidence="7 8">
    <name type="scientific">Pollutimonas bauzanensis</name>
    <dbReference type="NCBI Taxonomy" id="658167"/>
    <lineage>
        <taxon>Bacteria</taxon>
        <taxon>Pseudomonadati</taxon>
        <taxon>Pseudomonadota</taxon>
        <taxon>Betaproteobacteria</taxon>
        <taxon>Burkholderiales</taxon>
        <taxon>Alcaligenaceae</taxon>
        <taxon>Pollutimonas</taxon>
    </lineage>
</organism>
<dbReference type="InterPro" id="IPR017871">
    <property type="entry name" value="ABC_transporter-like_CS"/>
</dbReference>
<keyword evidence="2" id="KW-0813">Transport</keyword>
<feature type="domain" description="ABC transporter" evidence="6">
    <location>
        <begin position="18"/>
        <end position="250"/>
    </location>
</feature>
<dbReference type="PANTHER" id="PTHR42788">
    <property type="entry name" value="TAURINE IMPORT ATP-BINDING PROTEIN-RELATED"/>
    <property type="match status" value="1"/>
</dbReference>
<proteinExistence type="inferred from homology"/>
<dbReference type="PROSITE" id="PS00211">
    <property type="entry name" value="ABC_TRANSPORTER_1"/>
    <property type="match status" value="1"/>
</dbReference>
<dbReference type="STRING" id="658167.SAMN04488135_104324"/>
<evidence type="ECO:0000313" key="8">
    <source>
        <dbReference type="Proteomes" id="UP000184226"/>
    </source>
</evidence>
<evidence type="ECO:0000256" key="4">
    <source>
        <dbReference type="ARBA" id="ARBA00022741"/>
    </source>
</evidence>
<dbReference type="GO" id="GO:0016887">
    <property type="term" value="F:ATP hydrolysis activity"/>
    <property type="evidence" value="ECO:0007669"/>
    <property type="project" value="InterPro"/>
</dbReference>
<comment type="similarity">
    <text evidence="1">Belongs to the ABC transporter superfamily.</text>
</comment>
<reference evidence="7 8" key="1">
    <citation type="submission" date="2016-11" db="EMBL/GenBank/DDBJ databases">
        <authorList>
            <person name="Jaros S."/>
            <person name="Januszkiewicz K."/>
            <person name="Wedrychowicz H."/>
        </authorList>
    </citation>
    <scope>NUCLEOTIDE SEQUENCE [LARGE SCALE GENOMIC DNA]</scope>
    <source>
        <strain evidence="7 8">CGMCC 1.10190</strain>
    </source>
</reference>
<sequence>MRDSSAAAAERPRQDPLIVIEDLRISFGKNETEAPVLDDLSLHVGRGEFVALVGPSGCGKSTVLNAIAGLIDARAGGKLRVGGRPVDAILPGIGYMFQSHGLLPWRTVVRNIEIGLELKGMPRALRRGKALDLLRKVGLAGYENRYPAELSGGMRQRAGLARTLATDPEVLLMDEPFGALDAQTKLLVQDSFLEFWEQDRRTVLLVTHDLDEALCMADRILVMSGRPGRIVREYDVPFDRPRHIVALRASPQYGRLWRQIWNDLRPGSDSPRGAAK</sequence>
<keyword evidence="4" id="KW-0547">Nucleotide-binding</keyword>